<name>A0A1H3K6E1_9ACTN</name>
<gene>
    <name evidence="2" type="ORF">SAMN05444365_102373</name>
</gene>
<feature type="domain" description="LytR/CpsA/Psr regulator C-terminal" evidence="1">
    <location>
        <begin position="57"/>
        <end position="146"/>
    </location>
</feature>
<dbReference type="InterPro" id="IPR027381">
    <property type="entry name" value="LytR/CpsA/Psr_C"/>
</dbReference>
<proteinExistence type="predicted"/>
<evidence type="ECO:0000259" key="1">
    <source>
        <dbReference type="Pfam" id="PF13399"/>
    </source>
</evidence>
<keyword evidence="3" id="KW-1185">Reference proteome</keyword>
<accession>A0A1H3K6E1</accession>
<dbReference type="Gene3D" id="3.30.70.2390">
    <property type="match status" value="1"/>
</dbReference>
<evidence type="ECO:0000313" key="2">
    <source>
        <dbReference type="EMBL" id="SDY47419.1"/>
    </source>
</evidence>
<sequence>MSFARVRALVVVGALALFALVFVVVAVVRDTQSGPTAAKSCPDGYALANIRLREPKDVRINVYNATDTPGLATKVGTEFKNRKFQVQKEGNDPQKKGVDGVAVLRYGPQAVGSAHLLRAYFLDQAKVEYDPKRKDDAVDVVIGNAYQQLATTTEVNQSLVELGGKPQLPPQTCAADEQL</sequence>
<evidence type="ECO:0000313" key="3">
    <source>
        <dbReference type="Proteomes" id="UP000242415"/>
    </source>
</evidence>
<dbReference type="EMBL" id="FNPH01000002">
    <property type="protein sequence ID" value="SDY47419.1"/>
    <property type="molecule type" value="Genomic_DNA"/>
</dbReference>
<dbReference type="STRING" id="405436.SAMN05444365_102373"/>
<dbReference type="RefSeq" id="WP_091553613.1">
    <property type="nucleotide sequence ID" value="NZ_FNPH01000002.1"/>
</dbReference>
<dbReference type="OrthoDB" id="5189665at2"/>
<dbReference type="AlphaFoldDB" id="A0A1H3K6E1"/>
<dbReference type="Proteomes" id="UP000242415">
    <property type="component" value="Unassembled WGS sequence"/>
</dbReference>
<dbReference type="Pfam" id="PF13399">
    <property type="entry name" value="LytR_C"/>
    <property type="match status" value="1"/>
</dbReference>
<protein>
    <submittedName>
        <fullName evidence="2">LytR cell envelope-related transcriptional attenuator</fullName>
    </submittedName>
</protein>
<reference evidence="3" key="1">
    <citation type="submission" date="2016-10" db="EMBL/GenBank/DDBJ databases">
        <authorList>
            <person name="Varghese N."/>
            <person name="Submissions S."/>
        </authorList>
    </citation>
    <scope>NUCLEOTIDE SEQUENCE [LARGE SCALE GENOMIC DNA]</scope>
    <source>
        <strain evidence="3">DSM 45245</strain>
    </source>
</reference>
<organism evidence="2 3">
    <name type="scientific">Micromonospora pattaloongensis</name>
    <dbReference type="NCBI Taxonomy" id="405436"/>
    <lineage>
        <taxon>Bacteria</taxon>
        <taxon>Bacillati</taxon>
        <taxon>Actinomycetota</taxon>
        <taxon>Actinomycetes</taxon>
        <taxon>Micromonosporales</taxon>
        <taxon>Micromonosporaceae</taxon>
        <taxon>Micromonospora</taxon>
    </lineage>
</organism>